<proteinExistence type="predicted"/>
<accession>A0A5C1YTE2</accession>
<protein>
    <submittedName>
        <fullName evidence="1">Type II toxin-antitoxin system HicA family toxin</fullName>
    </submittedName>
</protein>
<organism evidence="1 2">
    <name type="scientific">Acetobacter vaccinii</name>
    <dbReference type="NCBI Taxonomy" id="2592655"/>
    <lineage>
        <taxon>Bacteria</taxon>
        <taxon>Pseudomonadati</taxon>
        <taxon>Pseudomonadota</taxon>
        <taxon>Alphaproteobacteria</taxon>
        <taxon>Acetobacterales</taxon>
        <taxon>Acetobacteraceae</taxon>
        <taxon>Acetobacter</taxon>
    </lineage>
</organism>
<dbReference type="RefSeq" id="WP_149280565.1">
    <property type="nucleotide sequence ID" value="NZ_CP043508.1"/>
</dbReference>
<reference evidence="1 2" key="1">
    <citation type="submission" date="2019-09" db="EMBL/GenBank/DDBJ databases">
        <title>Genome sequencing of strain KACC 21233.</title>
        <authorList>
            <person name="Heo J."/>
            <person name="Kim S.-J."/>
            <person name="Kim J.-S."/>
            <person name="Hong S.-B."/>
            <person name="Kwon S.-W."/>
        </authorList>
    </citation>
    <scope>NUCLEOTIDE SEQUENCE [LARGE SCALE GENOMIC DNA]</scope>
    <source>
        <strain evidence="1 2">KACC 21233</strain>
        <plasmid evidence="1 2">unnamed2</plasmid>
    </source>
</reference>
<keyword evidence="2" id="KW-1185">Reference proteome</keyword>
<geneLocation type="plasmid" evidence="1">
    <name>unnamed2</name>
</geneLocation>
<keyword evidence="1" id="KW-0614">Plasmid</keyword>
<dbReference type="AlphaFoldDB" id="A0A5C1YTE2"/>
<gene>
    <name evidence="1" type="ORF">FLP30_13670</name>
</gene>
<dbReference type="EMBL" id="CP043508">
    <property type="protein sequence ID" value="QEO18918.1"/>
    <property type="molecule type" value="Genomic_DNA"/>
</dbReference>
<sequence>MSRHHVRELRARMGDADWRVELTRGGHLCWRHRSGAFVFGASTPGDWRAGRNLRAQMRRVERRAARGGTQSGSTL</sequence>
<dbReference type="KEGG" id="acek:FLP30_13670"/>
<evidence type="ECO:0000313" key="1">
    <source>
        <dbReference type="EMBL" id="QEO18918.1"/>
    </source>
</evidence>
<evidence type="ECO:0000313" key="2">
    <source>
        <dbReference type="Proteomes" id="UP000324536"/>
    </source>
</evidence>
<name>A0A5C1YTE2_9PROT</name>
<dbReference type="Proteomes" id="UP000324536">
    <property type="component" value="Plasmid unnamed2"/>
</dbReference>
<dbReference type="OrthoDB" id="7276674at2"/>